<evidence type="ECO:0000256" key="1">
    <source>
        <dbReference type="SAM" id="MobiDB-lite"/>
    </source>
</evidence>
<dbReference type="AlphaFoldDB" id="A0AAD9QZC3"/>
<keyword evidence="4" id="KW-1185">Reference proteome</keyword>
<evidence type="ECO:0000313" key="3">
    <source>
        <dbReference type="EMBL" id="KAK2570234.1"/>
    </source>
</evidence>
<dbReference type="EMBL" id="JARQWQ010000008">
    <property type="protein sequence ID" value="KAK2570234.1"/>
    <property type="molecule type" value="Genomic_DNA"/>
</dbReference>
<feature type="region of interest" description="Disordered" evidence="1">
    <location>
        <begin position="145"/>
        <end position="167"/>
    </location>
</feature>
<protein>
    <submittedName>
        <fullName evidence="3">Uncharacterized protein</fullName>
    </submittedName>
</protein>
<keyword evidence="2" id="KW-0472">Membrane</keyword>
<name>A0AAD9QZC3_ACRCE</name>
<gene>
    <name evidence="3" type="ORF">P5673_005014</name>
</gene>
<feature type="region of interest" description="Disordered" evidence="1">
    <location>
        <begin position="1"/>
        <end position="38"/>
    </location>
</feature>
<comment type="caution">
    <text evidence="3">The sequence shown here is derived from an EMBL/GenBank/DDBJ whole genome shotgun (WGS) entry which is preliminary data.</text>
</comment>
<feature type="compositionally biased region" description="Polar residues" evidence="1">
    <location>
        <begin position="24"/>
        <end position="36"/>
    </location>
</feature>
<keyword evidence="2" id="KW-1133">Transmembrane helix</keyword>
<dbReference type="Proteomes" id="UP001249851">
    <property type="component" value="Unassembled WGS sequence"/>
</dbReference>
<feature type="compositionally biased region" description="Low complexity" evidence="1">
    <location>
        <begin position="1"/>
        <end position="19"/>
    </location>
</feature>
<accession>A0AAD9QZC3</accession>
<keyword evidence="2" id="KW-0812">Transmembrane</keyword>
<evidence type="ECO:0000313" key="4">
    <source>
        <dbReference type="Proteomes" id="UP001249851"/>
    </source>
</evidence>
<sequence>MAVNPTSTQLTPSQTPSVPILKTDPTTAKPLSTARPTGSKGRTLGPLEIVGFCLVGVIVTLVCLFAIYYFFFRMKWYPEYWTKLEPEAASSKTEAVPGKVTIVTAGAPDKKVPEIGVTHHGFVGDSSEKKVPPVHYQGTEAKIGVANGSAKEGQSADNGGFSEDSAL</sequence>
<reference evidence="3" key="2">
    <citation type="journal article" date="2023" name="Science">
        <title>Genomic signatures of disease resistance in endangered staghorn corals.</title>
        <authorList>
            <person name="Vollmer S.V."/>
            <person name="Selwyn J.D."/>
            <person name="Despard B.A."/>
            <person name="Roesel C.L."/>
        </authorList>
    </citation>
    <scope>NUCLEOTIDE SEQUENCE</scope>
    <source>
        <strain evidence="3">K2</strain>
    </source>
</reference>
<feature type="transmembrane region" description="Helical" evidence="2">
    <location>
        <begin position="49"/>
        <end position="71"/>
    </location>
</feature>
<proteinExistence type="predicted"/>
<reference evidence="3" key="1">
    <citation type="journal article" date="2023" name="G3 (Bethesda)">
        <title>Whole genome assembly and annotation of the endangered Caribbean coral Acropora cervicornis.</title>
        <authorList>
            <person name="Selwyn J.D."/>
            <person name="Vollmer S.V."/>
        </authorList>
    </citation>
    <scope>NUCLEOTIDE SEQUENCE</scope>
    <source>
        <strain evidence="3">K2</strain>
    </source>
</reference>
<organism evidence="3 4">
    <name type="scientific">Acropora cervicornis</name>
    <name type="common">Staghorn coral</name>
    <dbReference type="NCBI Taxonomy" id="6130"/>
    <lineage>
        <taxon>Eukaryota</taxon>
        <taxon>Metazoa</taxon>
        <taxon>Cnidaria</taxon>
        <taxon>Anthozoa</taxon>
        <taxon>Hexacorallia</taxon>
        <taxon>Scleractinia</taxon>
        <taxon>Astrocoeniina</taxon>
        <taxon>Acroporidae</taxon>
        <taxon>Acropora</taxon>
    </lineage>
</organism>
<evidence type="ECO:0000256" key="2">
    <source>
        <dbReference type="SAM" id="Phobius"/>
    </source>
</evidence>